<evidence type="ECO:0000313" key="4">
    <source>
        <dbReference type="Proteomes" id="UP001595818"/>
    </source>
</evidence>
<dbReference type="PANTHER" id="PTHR46648:SF1">
    <property type="entry name" value="ADENOSINE 5'-MONOPHOSPHORAMIDASE HNT1"/>
    <property type="match status" value="1"/>
</dbReference>
<dbReference type="RefSeq" id="WP_377066299.1">
    <property type="nucleotide sequence ID" value="NZ_JBHSJJ010000010.1"/>
</dbReference>
<dbReference type="Pfam" id="PF01230">
    <property type="entry name" value="HIT"/>
    <property type="match status" value="1"/>
</dbReference>
<dbReference type="InterPro" id="IPR019808">
    <property type="entry name" value="Histidine_triad_CS"/>
</dbReference>
<dbReference type="GO" id="GO:0032259">
    <property type="term" value="P:methylation"/>
    <property type="evidence" value="ECO:0007669"/>
    <property type="project" value="UniProtKB-KW"/>
</dbReference>
<dbReference type="EC" id="2.1.1.-" evidence="3"/>
<dbReference type="Proteomes" id="UP001595818">
    <property type="component" value="Unassembled WGS sequence"/>
</dbReference>
<sequence length="148" mass="17111">MTKDKESKENCIFCKILEGTLPVSMICEDQEVAVFVDIRPIQEGHLLIIPKYHAPYMKDVDPATLQHMMVIAAKMNQALRKSDLRCEGVNLLVADGEAARQEVFHFHLHVFPRYKDDGFGLRYDPSRHFLKADRKRMDEIAAEIKRNL</sequence>
<dbReference type="PRINTS" id="PR00332">
    <property type="entry name" value="HISTRIAD"/>
</dbReference>
<dbReference type="InterPro" id="IPR036265">
    <property type="entry name" value="HIT-like_sf"/>
</dbReference>
<feature type="domain" description="HIT" evidence="2">
    <location>
        <begin position="12"/>
        <end position="120"/>
    </location>
</feature>
<name>A0ABV9T5M8_9BACT</name>
<keyword evidence="4" id="KW-1185">Reference proteome</keyword>
<dbReference type="PROSITE" id="PS51084">
    <property type="entry name" value="HIT_2"/>
    <property type="match status" value="1"/>
</dbReference>
<proteinExistence type="predicted"/>
<gene>
    <name evidence="3" type="ORF">ACFPFU_17190</name>
</gene>
<dbReference type="InterPro" id="IPR011146">
    <property type="entry name" value="HIT-like"/>
</dbReference>
<dbReference type="GO" id="GO:0008168">
    <property type="term" value="F:methyltransferase activity"/>
    <property type="evidence" value="ECO:0007669"/>
    <property type="project" value="UniProtKB-KW"/>
</dbReference>
<dbReference type="EMBL" id="JBHSJJ010000010">
    <property type="protein sequence ID" value="MFC4873440.1"/>
    <property type="molecule type" value="Genomic_DNA"/>
</dbReference>
<dbReference type="PANTHER" id="PTHR46648">
    <property type="entry name" value="HIT FAMILY PROTEIN 1"/>
    <property type="match status" value="1"/>
</dbReference>
<dbReference type="Gene3D" id="3.30.428.10">
    <property type="entry name" value="HIT-like"/>
    <property type="match status" value="1"/>
</dbReference>
<feature type="short sequence motif" description="Histidine triad motif" evidence="1">
    <location>
        <begin position="105"/>
        <end position="109"/>
    </location>
</feature>
<evidence type="ECO:0000259" key="2">
    <source>
        <dbReference type="PROSITE" id="PS51084"/>
    </source>
</evidence>
<evidence type="ECO:0000313" key="3">
    <source>
        <dbReference type="EMBL" id="MFC4873440.1"/>
    </source>
</evidence>
<protein>
    <submittedName>
        <fullName evidence="3">HIT family protein</fullName>
        <ecNumber evidence="3">2.1.1.-</ecNumber>
    </submittedName>
</protein>
<comment type="caution">
    <text evidence="3">The sequence shown here is derived from an EMBL/GenBank/DDBJ whole genome shotgun (WGS) entry which is preliminary data.</text>
</comment>
<organism evidence="3 4">
    <name type="scientific">Negadavirga shengliensis</name>
    <dbReference type="NCBI Taxonomy" id="1389218"/>
    <lineage>
        <taxon>Bacteria</taxon>
        <taxon>Pseudomonadati</taxon>
        <taxon>Bacteroidota</taxon>
        <taxon>Cytophagia</taxon>
        <taxon>Cytophagales</taxon>
        <taxon>Cyclobacteriaceae</taxon>
        <taxon>Negadavirga</taxon>
    </lineage>
</organism>
<keyword evidence="3" id="KW-0808">Transferase</keyword>
<keyword evidence="3" id="KW-0489">Methyltransferase</keyword>
<dbReference type="SUPFAM" id="SSF54197">
    <property type="entry name" value="HIT-like"/>
    <property type="match status" value="1"/>
</dbReference>
<accession>A0ABV9T5M8</accession>
<dbReference type="InterPro" id="IPR001310">
    <property type="entry name" value="Histidine_triad_HIT"/>
</dbReference>
<dbReference type="PROSITE" id="PS00892">
    <property type="entry name" value="HIT_1"/>
    <property type="match status" value="1"/>
</dbReference>
<reference evidence="4" key="1">
    <citation type="journal article" date="2019" name="Int. J. Syst. Evol. Microbiol.">
        <title>The Global Catalogue of Microorganisms (GCM) 10K type strain sequencing project: providing services to taxonomists for standard genome sequencing and annotation.</title>
        <authorList>
            <consortium name="The Broad Institute Genomics Platform"/>
            <consortium name="The Broad Institute Genome Sequencing Center for Infectious Disease"/>
            <person name="Wu L."/>
            <person name="Ma J."/>
        </authorList>
    </citation>
    <scope>NUCLEOTIDE SEQUENCE [LARGE SCALE GENOMIC DNA]</scope>
    <source>
        <strain evidence="4">CGMCC 4.7466</strain>
    </source>
</reference>
<evidence type="ECO:0000256" key="1">
    <source>
        <dbReference type="PROSITE-ProRule" id="PRU00464"/>
    </source>
</evidence>